<protein>
    <recommendedName>
        <fullName evidence="2">DUF6815 domain-containing protein</fullName>
    </recommendedName>
</protein>
<keyword evidence="4" id="KW-1185">Reference proteome</keyword>
<evidence type="ECO:0000259" key="2">
    <source>
        <dbReference type="Pfam" id="PF20668"/>
    </source>
</evidence>
<dbReference type="OrthoDB" id="1404368at2"/>
<reference evidence="3 4" key="1">
    <citation type="submission" date="2016-07" db="EMBL/GenBank/DDBJ databases">
        <title>Draft genome sequence of Prauserella sp. YIM 121212, isolated from alkaline soil.</title>
        <authorList>
            <person name="Ruckert C."/>
            <person name="Albersmeier A."/>
            <person name="Jiang C.-L."/>
            <person name="Jiang Y."/>
            <person name="Kalinowski J."/>
            <person name="Schneider O."/>
            <person name="Winkler A."/>
            <person name="Zotchev S.B."/>
        </authorList>
    </citation>
    <scope>NUCLEOTIDE SEQUENCE [LARGE SCALE GENOMIC DNA]</scope>
    <source>
        <strain evidence="3 4">YIM 121212</strain>
    </source>
</reference>
<proteinExistence type="predicted"/>
<dbReference type="NCBIfam" id="NF033816">
    <property type="entry name" value="Cj0069_fam"/>
    <property type="match status" value="1"/>
</dbReference>
<evidence type="ECO:0000256" key="1">
    <source>
        <dbReference type="SAM" id="MobiDB-lite"/>
    </source>
</evidence>
<accession>A0A318LLE7</accession>
<dbReference type="AlphaFoldDB" id="A0A318LLE7"/>
<dbReference type="Pfam" id="PF20668">
    <property type="entry name" value="DUF6815"/>
    <property type="match status" value="1"/>
</dbReference>
<dbReference type="Proteomes" id="UP000247892">
    <property type="component" value="Unassembled WGS sequence"/>
</dbReference>
<dbReference type="EMBL" id="MASU01000036">
    <property type="protein sequence ID" value="PXY16696.1"/>
    <property type="molecule type" value="Genomic_DNA"/>
</dbReference>
<evidence type="ECO:0000313" key="4">
    <source>
        <dbReference type="Proteomes" id="UP000247892"/>
    </source>
</evidence>
<comment type="caution">
    <text evidence="3">The sequence shown here is derived from an EMBL/GenBank/DDBJ whole genome shotgun (WGS) entry which is preliminary data.</text>
</comment>
<dbReference type="RefSeq" id="WP_110344170.1">
    <property type="nucleotide sequence ID" value="NZ_MASU01000036.1"/>
</dbReference>
<dbReference type="InterPro" id="IPR049212">
    <property type="entry name" value="DUF6815"/>
</dbReference>
<evidence type="ECO:0000313" key="3">
    <source>
        <dbReference type="EMBL" id="PXY16696.1"/>
    </source>
</evidence>
<feature type="region of interest" description="Disordered" evidence="1">
    <location>
        <begin position="1"/>
        <end position="20"/>
    </location>
</feature>
<sequence>MSHSVSAPRIGLLSRGDRSSGRQSACAEARLAPLVTAFAERDVTVEPVVYGDDQIDDVRRQMLGLDGVLVWVNPLQDGADRSHLDALLREVSACGVWISAHPDVIMRMGTKEVLYSTRDLGWGTDTALYRSPDEFALRNPRLAAHRVLVLKQGRGTGGTGVWKVELTDTSTPDAVVRVQHAETRDSTTEQMTLTAFLRHSRSYFTWSGFLVDQPFQQRLADGMIRAYFVHGQLVGFQHQWPTALLNAGQIVRPDPRGMEDPDTPTYQPLRESLETEWIPRLPSLLGLDTAALPVIWDADFLYGPKTDTGIDTYVLCEINVSCVWPYPEQAAATIAQAALDQVLRTITTRSRTTLTE</sequence>
<organism evidence="3 4">
    <name type="scientific">Prauserella flavalba</name>
    <dbReference type="NCBI Taxonomy" id="1477506"/>
    <lineage>
        <taxon>Bacteria</taxon>
        <taxon>Bacillati</taxon>
        <taxon>Actinomycetota</taxon>
        <taxon>Actinomycetes</taxon>
        <taxon>Pseudonocardiales</taxon>
        <taxon>Pseudonocardiaceae</taxon>
        <taxon>Prauserella</taxon>
    </lineage>
</organism>
<gene>
    <name evidence="3" type="ORF">BA062_38515</name>
</gene>
<feature type="domain" description="DUF6815" evidence="2">
    <location>
        <begin position="221"/>
        <end position="323"/>
    </location>
</feature>
<name>A0A318LLE7_9PSEU</name>